<evidence type="ECO:0000256" key="1">
    <source>
        <dbReference type="ARBA" id="ARBA00010552"/>
    </source>
</evidence>
<dbReference type="STRING" id="1618207.UM93_14050"/>
<dbReference type="InterPro" id="IPR006175">
    <property type="entry name" value="YjgF/YER057c/UK114"/>
</dbReference>
<sequence>MSGALFSNTRTGPAGLVFISGQVPVDDAGELVTGGMTEQANAVFDRLADRLAEHGGTLEQIVKITYFLTDLAQLEEFRQVLRSRLTDPKPAASLVEVSALVRPEFLLEIEAIAVVPES</sequence>
<dbReference type="OrthoDB" id="8684161at2"/>
<dbReference type="PATRIC" id="fig|1618207.4.peg.2853"/>
<dbReference type="AlphaFoldDB" id="A0A0D4C164"/>
<accession>A0A0D4C164</accession>
<comment type="similarity">
    <text evidence="1">Belongs to the RutC family.</text>
</comment>
<organism evidence="2 3">
    <name type="scientific">Psychromicrobium lacuslunae</name>
    <dbReference type="NCBI Taxonomy" id="1618207"/>
    <lineage>
        <taxon>Bacteria</taxon>
        <taxon>Bacillati</taxon>
        <taxon>Actinomycetota</taxon>
        <taxon>Actinomycetes</taxon>
        <taxon>Micrococcales</taxon>
        <taxon>Micrococcaceae</taxon>
        <taxon>Psychromicrobium</taxon>
    </lineage>
</organism>
<evidence type="ECO:0000313" key="3">
    <source>
        <dbReference type="Proteomes" id="UP000061839"/>
    </source>
</evidence>
<keyword evidence="3" id="KW-1185">Reference proteome</keyword>
<dbReference type="Proteomes" id="UP000061839">
    <property type="component" value="Chromosome"/>
</dbReference>
<proteinExistence type="inferred from homology"/>
<dbReference type="Gene3D" id="3.30.1330.40">
    <property type="entry name" value="RutC-like"/>
    <property type="match status" value="1"/>
</dbReference>
<dbReference type="InterPro" id="IPR035959">
    <property type="entry name" value="RutC-like_sf"/>
</dbReference>
<dbReference type="SUPFAM" id="SSF55298">
    <property type="entry name" value="YjgF-like"/>
    <property type="match status" value="1"/>
</dbReference>
<dbReference type="GO" id="GO:0019239">
    <property type="term" value="F:deaminase activity"/>
    <property type="evidence" value="ECO:0007669"/>
    <property type="project" value="TreeGrafter"/>
</dbReference>
<dbReference type="KEGG" id="ari:UM93_14050"/>
<name>A0A0D4C164_9MICC</name>
<dbReference type="GO" id="GO:0005829">
    <property type="term" value="C:cytosol"/>
    <property type="evidence" value="ECO:0007669"/>
    <property type="project" value="TreeGrafter"/>
</dbReference>
<gene>
    <name evidence="2" type="ORF">UM93_14050</name>
</gene>
<reference evidence="2 3" key="1">
    <citation type="journal article" date="2015" name="Genome Announc.">
        <title>Complete Genome Sequencing of Protease-Producing Novel Arthrobacter sp. Strain IHBB 11108 Using PacBio Single-Molecule Real-Time Sequencing Technology.</title>
        <authorList>
            <person name="Kiran S."/>
            <person name="Swarnkar M.K."/>
            <person name="Pal M."/>
            <person name="Thakur R."/>
            <person name="Tewari R."/>
            <person name="Singh A.K."/>
            <person name="Gulati A."/>
        </authorList>
    </citation>
    <scope>NUCLEOTIDE SEQUENCE [LARGE SCALE GENOMIC DNA]</scope>
    <source>
        <strain evidence="2 3">IHBB 11108</strain>
    </source>
</reference>
<dbReference type="PANTHER" id="PTHR11803:SF58">
    <property type="entry name" value="PROTEIN HMF1-RELATED"/>
    <property type="match status" value="1"/>
</dbReference>
<dbReference type="PANTHER" id="PTHR11803">
    <property type="entry name" value="2-IMINOBUTANOATE/2-IMINOPROPANOATE DEAMINASE RIDA"/>
    <property type="match status" value="1"/>
</dbReference>
<protein>
    <submittedName>
        <fullName evidence="2">Uncharacterized protein</fullName>
    </submittedName>
</protein>
<dbReference type="CDD" id="cd00448">
    <property type="entry name" value="YjgF_YER057c_UK114_family"/>
    <property type="match status" value="1"/>
</dbReference>
<dbReference type="HOGENOM" id="CLU_100715_4_2_11"/>
<evidence type="ECO:0000313" key="2">
    <source>
        <dbReference type="EMBL" id="AJT42333.1"/>
    </source>
</evidence>
<dbReference type="RefSeq" id="WP_045076166.1">
    <property type="nucleotide sequence ID" value="NZ_CP011005.1"/>
</dbReference>
<dbReference type="EMBL" id="CP011005">
    <property type="protein sequence ID" value="AJT42333.1"/>
    <property type="molecule type" value="Genomic_DNA"/>
</dbReference>
<dbReference type="Pfam" id="PF01042">
    <property type="entry name" value="Ribonuc_L-PSP"/>
    <property type="match status" value="1"/>
</dbReference>